<dbReference type="KEGG" id="crf:FRC0190_02359"/>
<evidence type="ECO:0000256" key="2">
    <source>
        <dbReference type="PIRSR" id="PIRSR640198-2"/>
    </source>
</evidence>
<keyword evidence="2" id="KW-0067">ATP-binding</keyword>
<protein>
    <recommendedName>
        <fullName evidence="3">Fido domain-containing protein</fullName>
    </recommendedName>
</protein>
<feature type="binding site" evidence="2">
    <location>
        <begin position="265"/>
        <end position="266"/>
    </location>
    <ligand>
        <name>ATP</name>
        <dbReference type="ChEBI" id="CHEBI:30616"/>
    </ligand>
</feature>
<evidence type="ECO:0000256" key="1">
    <source>
        <dbReference type="PIRSR" id="PIRSR640198-1"/>
    </source>
</evidence>
<dbReference type="Gene3D" id="1.10.3290.10">
    <property type="entry name" value="Fido-like domain"/>
    <property type="match status" value="1"/>
</dbReference>
<evidence type="ECO:0000259" key="3">
    <source>
        <dbReference type="PROSITE" id="PS51459"/>
    </source>
</evidence>
<proteinExistence type="predicted"/>
<evidence type="ECO:0000313" key="4">
    <source>
        <dbReference type="EMBL" id="VZH86451.1"/>
    </source>
</evidence>
<name>A0A6I8MIY1_9CORY</name>
<reference evidence="4 5" key="1">
    <citation type="submission" date="2019-11" db="EMBL/GenBank/DDBJ databases">
        <authorList>
            <person name="Brisse S."/>
        </authorList>
    </citation>
    <scope>NUCLEOTIDE SEQUENCE [LARGE SCALE GENOMIC DNA]</scope>
    <source>
        <strain evidence="4">FRC0190</strain>
    </source>
</reference>
<dbReference type="PANTHER" id="PTHR13504:SF40">
    <property type="entry name" value="FIDO DOMAIN-CONTAINING PROTEIN"/>
    <property type="match status" value="1"/>
</dbReference>
<sequence length="404" mass="46009">MTYKSLKTHFHQDSDSSTRLYAQRITSESALRWDFNIGENPAFCLLTPELVTQSEQIFITERKIQEIWQALPPVATKGYLNKLLVNEIKATNDIEAVHSTRNEISAALQRKFWNEVTKNRFEEIARIYRELGSGTRPVPTTCEDIKNIFDTVTAGEIAEEDRIDDGLFRSDTTQIVSGTKVIHKAVPVEEIEPRIQIMLDILNDDDIPALIAAMVTHFMFEYIHPFFDGNGRTGRFLLAQKLYTVLLPPTVMALSPALFEKRNNYYKAFEETEHPLNKGDLTLFVATLLKILLQAQNAALTDLTARHDGYKKLNGSVDKRKTGNKVPDRHVDIQFLLGQAWLFSEERSIDLDILEKYFLETKATLRSDLETLCQKGLVVKRRSKPLAFALTSQACEELGLEAIE</sequence>
<organism evidence="4 5">
    <name type="scientific">Corynebacterium rouxii</name>
    <dbReference type="NCBI Taxonomy" id="2719119"/>
    <lineage>
        <taxon>Bacteria</taxon>
        <taxon>Bacillati</taxon>
        <taxon>Actinomycetota</taxon>
        <taxon>Actinomycetes</taxon>
        <taxon>Mycobacteriales</taxon>
        <taxon>Corynebacteriaceae</taxon>
        <taxon>Corynebacterium</taxon>
    </lineage>
</organism>
<keyword evidence="2" id="KW-0547">Nucleotide-binding</keyword>
<feature type="domain" description="Fido" evidence="3">
    <location>
        <begin position="140"/>
        <end position="287"/>
    </location>
</feature>
<dbReference type="Proteomes" id="UP000423525">
    <property type="component" value="Chromosome"/>
</dbReference>
<dbReference type="SUPFAM" id="SSF140931">
    <property type="entry name" value="Fic-like"/>
    <property type="match status" value="1"/>
</dbReference>
<feature type="binding site" evidence="2">
    <location>
        <begin position="228"/>
        <end position="235"/>
    </location>
    <ligand>
        <name>ATP</name>
        <dbReference type="ChEBI" id="CHEBI:30616"/>
    </ligand>
</feature>
<dbReference type="PROSITE" id="PS51459">
    <property type="entry name" value="FIDO"/>
    <property type="match status" value="1"/>
</dbReference>
<dbReference type="InterPro" id="IPR036597">
    <property type="entry name" value="Fido-like_dom_sf"/>
</dbReference>
<accession>A0A6I8MIY1</accession>
<evidence type="ECO:0000313" key="5">
    <source>
        <dbReference type="Proteomes" id="UP000423525"/>
    </source>
</evidence>
<dbReference type="RefSeq" id="WP_155874429.1">
    <property type="nucleotide sequence ID" value="NZ_LR738855.1"/>
</dbReference>
<gene>
    <name evidence="4" type="ORF">FRC0190_02359</name>
</gene>
<feature type="binding site" evidence="2">
    <location>
        <position position="277"/>
    </location>
    <ligand>
        <name>ATP</name>
        <dbReference type="ChEBI" id="CHEBI:30616"/>
    </ligand>
</feature>
<dbReference type="PANTHER" id="PTHR13504">
    <property type="entry name" value="FIDO DOMAIN-CONTAINING PROTEIN DDB_G0283145"/>
    <property type="match status" value="1"/>
</dbReference>
<dbReference type="GO" id="GO:0005524">
    <property type="term" value="F:ATP binding"/>
    <property type="evidence" value="ECO:0007669"/>
    <property type="project" value="UniProtKB-KW"/>
</dbReference>
<dbReference type="InterPro" id="IPR003812">
    <property type="entry name" value="Fido"/>
</dbReference>
<dbReference type="Pfam" id="PF02661">
    <property type="entry name" value="Fic"/>
    <property type="match status" value="1"/>
</dbReference>
<dbReference type="EMBL" id="LR738855">
    <property type="protein sequence ID" value="VZH86451.1"/>
    <property type="molecule type" value="Genomic_DNA"/>
</dbReference>
<feature type="active site" evidence="1">
    <location>
        <position position="224"/>
    </location>
</feature>
<dbReference type="InterPro" id="IPR040198">
    <property type="entry name" value="Fido_containing"/>
</dbReference>
<dbReference type="AlphaFoldDB" id="A0A6I8MIY1"/>